<organism evidence="2 3">
    <name type="scientific">Portunus trituberculatus</name>
    <name type="common">Swimming crab</name>
    <name type="synonym">Neptunus trituberculatus</name>
    <dbReference type="NCBI Taxonomy" id="210409"/>
    <lineage>
        <taxon>Eukaryota</taxon>
        <taxon>Metazoa</taxon>
        <taxon>Ecdysozoa</taxon>
        <taxon>Arthropoda</taxon>
        <taxon>Crustacea</taxon>
        <taxon>Multicrustacea</taxon>
        <taxon>Malacostraca</taxon>
        <taxon>Eumalacostraca</taxon>
        <taxon>Eucarida</taxon>
        <taxon>Decapoda</taxon>
        <taxon>Pleocyemata</taxon>
        <taxon>Brachyura</taxon>
        <taxon>Eubrachyura</taxon>
        <taxon>Portunoidea</taxon>
        <taxon>Portunidae</taxon>
        <taxon>Portuninae</taxon>
        <taxon>Portunus</taxon>
    </lineage>
</organism>
<keyword evidence="3" id="KW-1185">Reference proteome</keyword>
<gene>
    <name evidence="2" type="ORF">E2C01_022150</name>
</gene>
<evidence type="ECO:0000256" key="1">
    <source>
        <dbReference type="SAM" id="MobiDB-lite"/>
    </source>
</evidence>
<feature type="compositionally biased region" description="Polar residues" evidence="1">
    <location>
        <begin position="30"/>
        <end position="46"/>
    </location>
</feature>
<reference evidence="2 3" key="1">
    <citation type="submission" date="2019-05" db="EMBL/GenBank/DDBJ databases">
        <title>Another draft genome of Portunus trituberculatus and its Hox gene families provides insights of decapod evolution.</title>
        <authorList>
            <person name="Jeong J.-H."/>
            <person name="Song I."/>
            <person name="Kim S."/>
            <person name="Choi T."/>
            <person name="Kim D."/>
            <person name="Ryu S."/>
            <person name="Kim W."/>
        </authorList>
    </citation>
    <scope>NUCLEOTIDE SEQUENCE [LARGE SCALE GENOMIC DNA]</scope>
    <source>
        <tissue evidence="2">Muscle</tissue>
    </source>
</reference>
<comment type="caution">
    <text evidence="2">The sequence shown here is derived from an EMBL/GenBank/DDBJ whole genome shotgun (WGS) entry which is preliminary data.</text>
</comment>
<name>A0A5B7E850_PORTR</name>
<sequence length="69" mass="7766">MKVIKIDSNTLNKAIFSFPRKGERQRAKMFSQQNNSTPHNKAETTTLGCTTGYAAPLHSTYTRLHNTNP</sequence>
<accession>A0A5B7E850</accession>
<dbReference type="AlphaFoldDB" id="A0A5B7E850"/>
<dbReference type="Proteomes" id="UP000324222">
    <property type="component" value="Unassembled WGS sequence"/>
</dbReference>
<evidence type="ECO:0000313" key="3">
    <source>
        <dbReference type="Proteomes" id="UP000324222"/>
    </source>
</evidence>
<proteinExistence type="predicted"/>
<evidence type="ECO:0000313" key="2">
    <source>
        <dbReference type="EMBL" id="MPC28934.1"/>
    </source>
</evidence>
<feature type="region of interest" description="Disordered" evidence="1">
    <location>
        <begin position="22"/>
        <end position="46"/>
    </location>
</feature>
<dbReference type="EMBL" id="VSRR010001990">
    <property type="protein sequence ID" value="MPC28934.1"/>
    <property type="molecule type" value="Genomic_DNA"/>
</dbReference>
<protein>
    <submittedName>
        <fullName evidence="2">Uncharacterized protein</fullName>
    </submittedName>
</protein>